<organism evidence="2">
    <name type="scientific">Hexamita inflata</name>
    <dbReference type="NCBI Taxonomy" id="28002"/>
    <lineage>
        <taxon>Eukaryota</taxon>
        <taxon>Metamonada</taxon>
        <taxon>Diplomonadida</taxon>
        <taxon>Hexamitidae</taxon>
        <taxon>Hexamitinae</taxon>
        <taxon>Hexamita</taxon>
    </lineage>
</organism>
<gene>
    <name evidence="2" type="ORF">HINF_LOCUS24671</name>
    <name evidence="3" type="ORF">HINF_LOCUS39258</name>
</gene>
<sequence length="310" mass="36878">MAHVQKCQNEFMCYKQKGTCVINQNLQYIEYYLDITKTPELANYCIIVAILFQFYILQPSQEVVRFLIGTVILEKYFSILIREEELRRNTPSQQVVTILNSIQQVFVQMQKCISDYNGSQSQMDPFSRLLVTPIDAYKPKKMYLPEYVADYRAFIRVYIEKLRTLQDNQLKLNNPLQNLIDLYRQTLEKQLSALIYVKYEVDLNYIIDNTLEQQSQLYFLLYDSYNDQKVLQLVKQNQITQCEDSISLLEKLLVKQKQKGNERLSSIESVIKLNRDFQNSVKICSDFQRYEAVKKMYERKILEVDIYIIK</sequence>
<comment type="caution">
    <text evidence="2">The sequence shown here is derived from an EMBL/GenBank/DDBJ whole genome shotgun (WGS) entry which is preliminary data.</text>
</comment>
<dbReference type="Proteomes" id="UP001642409">
    <property type="component" value="Unassembled WGS sequence"/>
</dbReference>
<keyword evidence="1" id="KW-0472">Membrane</keyword>
<keyword evidence="1" id="KW-1133">Transmembrane helix</keyword>
<evidence type="ECO:0000313" key="2">
    <source>
        <dbReference type="EMBL" id="CAI9937026.1"/>
    </source>
</evidence>
<reference evidence="2" key="1">
    <citation type="submission" date="2023-06" db="EMBL/GenBank/DDBJ databases">
        <authorList>
            <person name="Kurt Z."/>
        </authorList>
    </citation>
    <scope>NUCLEOTIDE SEQUENCE</scope>
</reference>
<keyword evidence="4" id="KW-1185">Reference proteome</keyword>
<keyword evidence="1" id="KW-0812">Transmembrane</keyword>
<feature type="transmembrane region" description="Helical" evidence="1">
    <location>
        <begin position="41"/>
        <end position="57"/>
    </location>
</feature>
<evidence type="ECO:0000313" key="3">
    <source>
        <dbReference type="EMBL" id="CAL6041738.1"/>
    </source>
</evidence>
<proteinExistence type="predicted"/>
<dbReference type="EMBL" id="CAXDID020000151">
    <property type="protein sequence ID" value="CAL6041738.1"/>
    <property type="molecule type" value="Genomic_DNA"/>
</dbReference>
<name>A0AA86PF48_9EUKA</name>
<evidence type="ECO:0000256" key="1">
    <source>
        <dbReference type="SAM" id="Phobius"/>
    </source>
</evidence>
<dbReference type="EMBL" id="CATOUU010000643">
    <property type="protein sequence ID" value="CAI9937026.1"/>
    <property type="molecule type" value="Genomic_DNA"/>
</dbReference>
<accession>A0AA86PF48</accession>
<evidence type="ECO:0000313" key="4">
    <source>
        <dbReference type="Proteomes" id="UP001642409"/>
    </source>
</evidence>
<dbReference type="AlphaFoldDB" id="A0AA86PF48"/>
<reference evidence="3 4" key="2">
    <citation type="submission" date="2024-07" db="EMBL/GenBank/DDBJ databases">
        <authorList>
            <person name="Akdeniz Z."/>
        </authorList>
    </citation>
    <scope>NUCLEOTIDE SEQUENCE [LARGE SCALE GENOMIC DNA]</scope>
</reference>
<protein>
    <submittedName>
        <fullName evidence="2">Uncharacterized protein</fullName>
    </submittedName>
</protein>